<dbReference type="GO" id="GO:0046872">
    <property type="term" value="F:metal ion binding"/>
    <property type="evidence" value="ECO:0007669"/>
    <property type="project" value="UniProtKB-KW"/>
</dbReference>
<dbReference type="InterPro" id="IPR040442">
    <property type="entry name" value="Pyrv_kinase-like_dom_sf"/>
</dbReference>
<reference evidence="5 6" key="1">
    <citation type="submission" date="2019-07" db="EMBL/GenBank/DDBJ databases">
        <title>Whole genome shotgun sequence of Pseudonocardia asaccharolytica NBRC 16224.</title>
        <authorList>
            <person name="Hosoyama A."/>
            <person name="Uohara A."/>
            <person name="Ohji S."/>
            <person name="Ichikawa N."/>
        </authorList>
    </citation>
    <scope>NUCLEOTIDE SEQUENCE [LARGE SCALE GENOMIC DNA]</scope>
    <source>
        <strain evidence="5 6">NBRC 16224</strain>
    </source>
</reference>
<dbReference type="InterPro" id="IPR015813">
    <property type="entry name" value="Pyrv/PenolPyrv_kinase-like_dom"/>
</dbReference>
<protein>
    <recommendedName>
        <fullName evidence="4">HpcH/HpaI aldolase/citrate lyase domain-containing protein</fullName>
    </recommendedName>
</protein>
<dbReference type="EMBL" id="BJVI01000037">
    <property type="protein sequence ID" value="GEL19433.1"/>
    <property type="molecule type" value="Genomic_DNA"/>
</dbReference>
<sequence length="166" mass="17197">MEGTDLAARLGDDLVGGWMQLPGSGTAELMGSIGFGFACIDTQHGLIGEDALLAMLQALTAIVTPALVRVASNSPAVICKALDRGADGVVVPLVDSAAEARAAVEACRFPPASSRSFGPVRAGWRSRLAPQPPEPLCIVMIETVAAAEHLAASRARRGLHADQHLH</sequence>
<evidence type="ECO:0000256" key="3">
    <source>
        <dbReference type="ARBA" id="ARBA00023239"/>
    </source>
</evidence>
<evidence type="ECO:0000313" key="5">
    <source>
        <dbReference type="EMBL" id="GEL19433.1"/>
    </source>
</evidence>
<dbReference type="GO" id="GO:0016832">
    <property type="term" value="F:aldehyde-lyase activity"/>
    <property type="evidence" value="ECO:0007669"/>
    <property type="project" value="TreeGrafter"/>
</dbReference>
<dbReference type="Proteomes" id="UP000321328">
    <property type="component" value="Unassembled WGS sequence"/>
</dbReference>
<accession>A0A511D4N9</accession>
<keyword evidence="3" id="KW-0456">Lyase</keyword>
<dbReference type="Gene3D" id="3.20.20.60">
    <property type="entry name" value="Phosphoenolpyruvate-binding domains"/>
    <property type="match status" value="1"/>
</dbReference>
<dbReference type="PANTHER" id="PTHR30502:SF0">
    <property type="entry name" value="PHOSPHOENOLPYRUVATE CARBOXYLASE FAMILY PROTEIN"/>
    <property type="match status" value="1"/>
</dbReference>
<evidence type="ECO:0000259" key="4">
    <source>
        <dbReference type="Pfam" id="PF03328"/>
    </source>
</evidence>
<name>A0A511D4N9_9PSEU</name>
<organism evidence="5 6">
    <name type="scientific">Pseudonocardia asaccharolytica DSM 44247 = NBRC 16224</name>
    <dbReference type="NCBI Taxonomy" id="1123024"/>
    <lineage>
        <taxon>Bacteria</taxon>
        <taxon>Bacillati</taxon>
        <taxon>Actinomycetota</taxon>
        <taxon>Actinomycetes</taxon>
        <taxon>Pseudonocardiales</taxon>
        <taxon>Pseudonocardiaceae</taxon>
        <taxon>Pseudonocardia</taxon>
    </lineage>
</organism>
<evidence type="ECO:0000256" key="2">
    <source>
        <dbReference type="ARBA" id="ARBA00022723"/>
    </source>
</evidence>
<dbReference type="InterPro" id="IPR050251">
    <property type="entry name" value="HpcH-HpaI_aldolase"/>
</dbReference>
<feature type="domain" description="HpcH/HpaI aldolase/citrate lyase" evidence="4">
    <location>
        <begin position="51"/>
        <end position="146"/>
    </location>
</feature>
<comment type="caution">
    <text evidence="5">The sequence shown here is derived from an EMBL/GenBank/DDBJ whole genome shotgun (WGS) entry which is preliminary data.</text>
</comment>
<dbReference type="SUPFAM" id="SSF51621">
    <property type="entry name" value="Phosphoenolpyruvate/pyruvate domain"/>
    <property type="match status" value="1"/>
</dbReference>
<evidence type="ECO:0000256" key="1">
    <source>
        <dbReference type="ARBA" id="ARBA00005568"/>
    </source>
</evidence>
<comment type="similarity">
    <text evidence="1">Belongs to the HpcH/HpaI aldolase family.</text>
</comment>
<dbReference type="STRING" id="1123024.GCA_000423625_03944"/>
<keyword evidence="6" id="KW-1185">Reference proteome</keyword>
<dbReference type="Pfam" id="PF03328">
    <property type="entry name" value="HpcH_HpaI"/>
    <property type="match status" value="1"/>
</dbReference>
<dbReference type="GO" id="GO:0005737">
    <property type="term" value="C:cytoplasm"/>
    <property type="evidence" value="ECO:0007669"/>
    <property type="project" value="TreeGrafter"/>
</dbReference>
<dbReference type="PANTHER" id="PTHR30502">
    <property type="entry name" value="2-KETO-3-DEOXY-L-RHAMNONATE ALDOLASE"/>
    <property type="match status" value="1"/>
</dbReference>
<proteinExistence type="inferred from homology"/>
<dbReference type="AlphaFoldDB" id="A0A511D4N9"/>
<dbReference type="InterPro" id="IPR005000">
    <property type="entry name" value="Aldolase/citrate-lyase_domain"/>
</dbReference>
<gene>
    <name evidence="5" type="ORF">PA7_32700</name>
</gene>
<keyword evidence="2" id="KW-0479">Metal-binding</keyword>
<dbReference type="RefSeq" id="WP_051233317.1">
    <property type="nucleotide sequence ID" value="NZ_AUII01000024.1"/>
</dbReference>
<evidence type="ECO:0000313" key="6">
    <source>
        <dbReference type="Proteomes" id="UP000321328"/>
    </source>
</evidence>